<dbReference type="AlphaFoldDB" id="A0A2S9XXN3"/>
<organism evidence="1 2">
    <name type="scientific">Enhygromyxa salina</name>
    <dbReference type="NCBI Taxonomy" id="215803"/>
    <lineage>
        <taxon>Bacteria</taxon>
        <taxon>Pseudomonadati</taxon>
        <taxon>Myxococcota</taxon>
        <taxon>Polyangia</taxon>
        <taxon>Nannocystales</taxon>
        <taxon>Nannocystaceae</taxon>
        <taxon>Enhygromyxa</taxon>
    </lineage>
</organism>
<evidence type="ECO:0000313" key="2">
    <source>
        <dbReference type="Proteomes" id="UP000237968"/>
    </source>
</evidence>
<proteinExistence type="predicted"/>
<name>A0A2S9XXN3_9BACT</name>
<keyword evidence="2" id="KW-1185">Reference proteome</keyword>
<protein>
    <submittedName>
        <fullName evidence="1">Uncharacterized protein</fullName>
    </submittedName>
</protein>
<comment type="caution">
    <text evidence="1">The sequence shown here is derived from an EMBL/GenBank/DDBJ whole genome shotgun (WGS) entry which is preliminary data.</text>
</comment>
<accession>A0A2S9XXN3</accession>
<gene>
    <name evidence="1" type="ORF">ENSA5_33180</name>
</gene>
<evidence type="ECO:0000313" key="1">
    <source>
        <dbReference type="EMBL" id="PRP97625.1"/>
    </source>
</evidence>
<reference evidence="1 2" key="1">
    <citation type="submission" date="2018-03" db="EMBL/GenBank/DDBJ databases">
        <title>Draft Genome Sequences of the Obligatory Marine Myxobacteria Enhygromyxa salina SWB005.</title>
        <authorList>
            <person name="Poehlein A."/>
            <person name="Moghaddam J.A."/>
            <person name="Harms H."/>
            <person name="Alanjari M."/>
            <person name="Koenig G.M."/>
            <person name="Daniel R."/>
            <person name="Schaeberle T.F."/>
        </authorList>
    </citation>
    <scope>NUCLEOTIDE SEQUENCE [LARGE SCALE GENOMIC DNA]</scope>
    <source>
        <strain evidence="1 2">SWB005</strain>
    </source>
</reference>
<dbReference type="Proteomes" id="UP000237968">
    <property type="component" value="Unassembled WGS sequence"/>
</dbReference>
<sequence length="67" mass="7288">MIPVGASGIDKSTEFLMRNIDIATGSTYTFLTSHSGIGGPHLEPSIGEYDVELFNDLMVRLIVEAME</sequence>
<dbReference type="EMBL" id="PVNK01000152">
    <property type="protein sequence ID" value="PRP97625.1"/>
    <property type="molecule type" value="Genomic_DNA"/>
</dbReference>